<comment type="similarity">
    <text evidence="2 5">Belongs to the glycosyl hydrolase 43 family.</text>
</comment>
<evidence type="ECO:0000313" key="7">
    <source>
        <dbReference type="Proteomes" id="UP000321234"/>
    </source>
</evidence>
<evidence type="ECO:0000256" key="5">
    <source>
        <dbReference type="RuleBase" id="RU361187"/>
    </source>
</evidence>
<dbReference type="PANTHER" id="PTHR43301">
    <property type="entry name" value="ARABINAN ENDO-1,5-ALPHA-L-ARABINOSIDASE"/>
    <property type="match status" value="1"/>
</dbReference>
<dbReference type="InterPro" id="IPR006710">
    <property type="entry name" value="Glyco_hydro_43"/>
</dbReference>
<dbReference type="Proteomes" id="UP000321234">
    <property type="component" value="Unassembled WGS sequence"/>
</dbReference>
<keyword evidence="7" id="KW-1185">Reference proteome</keyword>
<dbReference type="SUPFAM" id="SSF75005">
    <property type="entry name" value="Arabinanase/levansucrase/invertase"/>
    <property type="match status" value="1"/>
</dbReference>
<dbReference type="Pfam" id="PF04616">
    <property type="entry name" value="Glyco_hydro_43"/>
    <property type="match status" value="1"/>
</dbReference>
<proteinExistence type="inferred from homology"/>
<dbReference type="EMBL" id="VKAC01000003">
    <property type="protein sequence ID" value="TXR57175.1"/>
    <property type="molecule type" value="Genomic_DNA"/>
</dbReference>
<evidence type="ECO:0000313" key="6">
    <source>
        <dbReference type="EMBL" id="TXR57175.1"/>
    </source>
</evidence>
<dbReference type="GO" id="GO:0005975">
    <property type="term" value="P:carbohydrate metabolic process"/>
    <property type="evidence" value="ECO:0007669"/>
    <property type="project" value="InterPro"/>
</dbReference>
<keyword evidence="3 5" id="KW-0378">Hydrolase</keyword>
<evidence type="ECO:0000256" key="1">
    <source>
        <dbReference type="ARBA" id="ARBA00004834"/>
    </source>
</evidence>
<keyword evidence="4 5" id="KW-0326">Glycosidase</keyword>
<dbReference type="PROSITE" id="PS51257">
    <property type="entry name" value="PROKAR_LIPOPROTEIN"/>
    <property type="match status" value="1"/>
</dbReference>
<evidence type="ECO:0000256" key="4">
    <source>
        <dbReference type="ARBA" id="ARBA00023295"/>
    </source>
</evidence>
<comment type="pathway">
    <text evidence="1">Glycan metabolism; L-arabinan degradation.</text>
</comment>
<dbReference type="InterPro" id="IPR050727">
    <property type="entry name" value="GH43_arabinanases"/>
</dbReference>
<dbReference type="InterPro" id="IPR023296">
    <property type="entry name" value="Glyco_hydro_beta-prop_sf"/>
</dbReference>
<protein>
    <submittedName>
        <fullName evidence="6">Family 43 glycosylhydrolase</fullName>
    </submittedName>
</protein>
<accession>A0A5C8ZGI5</accession>
<reference evidence="6 7" key="1">
    <citation type="submission" date="2019-07" db="EMBL/GenBank/DDBJ databases">
        <title>Quadrisphaera sp. strain DD2A genome sequencing and assembly.</title>
        <authorList>
            <person name="Kim I."/>
        </authorList>
    </citation>
    <scope>NUCLEOTIDE SEQUENCE [LARGE SCALE GENOMIC DNA]</scope>
    <source>
        <strain evidence="6 7">DD2A</strain>
    </source>
</reference>
<sequence>MATLRHRAAASAAVTAASCLGQAGRVSPDAAPAQHPLADLPCHDPWVIAVDGGYLLYVSFDGARWERSLPPGASSPAPNGTGVLAWWSPDLRAWSDPRVVFTVPGGCWADPASAPWAPEVHRWGGRYVLATTLHDPSTDLGPVRQRGTRVALSGETAPLAPVRRGTVLAVADDPRGPFELLDPARAHNPDGFTALDGTLVAGDDGEPWLVYAHEWVQVLDGTVEAVPLHADLSGASGPPVHLFRASEAPWYRELVPSAEALAPYVTDGPQVHRLPGGALAVLWASYRTSPDHPTGEYVQTQALSPSGSLAGPWEQGEVLVGGNAGHGMLLATHEGDLVLVLHRGMNTPRVRAEVHGVQAGPTGLRTTGRLV</sequence>
<evidence type="ECO:0000256" key="2">
    <source>
        <dbReference type="ARBA" id="ARBA00009865"/>
    </source>
</evidence>
<dbReference type="PANTHER" id="PTHR43301:SF3">
    <property type="entry name" value="ARABINAN ENDO-1,5-ALPHA-L-ARABINOSIDASE A-RELATED"/>
    <property type="match status" value="1"/>
</dbReference>
<comment type="caution">
    <text evidence="6">The sequence shown here is derived from an EMBL/GenBank/DDBJ whole genome shotgun (WGS) entry which is preliminary data.</text>
</comment>
<dbReference type="GO" id="GO:0004553">
    <property type="term" value="F:hydrolase activity, hydrolyzing O-glycosyl compounds"/>
    <property type="evidence" value="ECO:0007669"/>
    <property type="project" value="InterPro"/>
</dbReference>
<gene>
    <name evidence="6" type="ORF">FMM08_06905</name>
</gene>
<dbReference type="OrthoDB" id="9758923at2"/>
<dbReference type="AlphaFoldDB" id="A0A5C8ZGI5"/>
<name>A0A5C8ZGI5_9ACTN</name>
<evidence type="ECO:0000256" key="3">
    <source>
        <dbReference type="ARBA" id="ARBA00022801"/>
    </source>
</evidence>
<dbReference type="Gene3D" id="2.115.10.20">
    <property type="entry name" value="Glycosyl hydrolase domain, family 43"/>
    <property type="match status" value="1"/>
</dbReference>
<organism evidence="6 7">
    <name type="scientific">Quadrisphaera setariae</name>
    <dbReference type="NCBI Taxonomy" id="2593304"/>
    <lineage>
        <taxon>Bacteria</taxon>
        <taxon>Bacillati</taxon>
        <taxon>Actinomycetota</taxon>
        <taxon>Actinomycetes</taxon>
        <taxon>Kineosporiales</taxon>
        <taxon>Kineosporiaceae</taxon>
        <taxon>Quadrisphaera</taxon>
    </lineage>
</organism>